<dbReference type="Proteomes" id="UP000242814">
    <property type="component" value="Unassembled WGS sequence"/>
</dbReference>
<feature type="transmembrane region" description="Helical" evidence="2">
    <location>
        <begin position="27"/>
        <end position="52"/>
    </location>
</feature>
<feature type="transmembrane region" description="Helical" evidence="2">
    <location>
        <begin position="242"/>
        <end position="265"/>
    </location>
</feature>
<evidence type="ECO:0000313" key="4">
    <source>
        <dbReference type="Proteomes" id="UP000242814"/>
    </source>
</evidence>
<feature type="transmembrane region" description="Helical" evidence="2">
    <location>
        <begin position="58"/>
        <end position="77"/>
    </location>
</feature>
<keyword evidence="2" id="KW-0812">Transmembrane</keyword>
<evidence type="ECO:0000256" key="1">
    <source>
        <dbReference type="SAM" id="MobiDB-lite"/>
    </source>
</evidence>
<proteinExistence type="predicted"/>
<dbReference type="AlphaFoldDB" id="A0A1D2JJJ2"/>
<feature type="region of interest" description="Disordered" evidence="1">
    <location>
        <begin position="308"/>
        <end position="343"/>
    </location>
</feature>
<dbReference type="VEuPathDB" id="FungiDB:PABG_02638"/>
<comment type="caution">
    <text evidence="3">The sequence shown here is derived from an EMBL/GenBank/DDBJ whole genome shotgun (WGS) entry which is preliminary data.</text>
</comment>
<dbReference type="PANTHER" id="PTHR42024">
    <property type="entry name" value="AMINO ACID PERMEASE_ SLC12A DOMAIN-CONTAINING PROTEIN"/>
    <property type="match status" value="1"/>
</dbReference>
<protein>
    <submittedName>
        <fullName evidence="3">Uncharacterized protein</fullName>
    </submittedName>
</protein>
<gene>
    <name evidence="3" type="ORF">ACO22_02165</name>
</gene>
<evidence type="ECO:0000256" key="2">
    <source>
        <dbReference type="SAM" id="Phobius"/>
    </source>
</evidence>
<feature type="compositionally biased region" description="Basic and acidic residues" evidence="1">
    <location>
        <begin position="320"/>
        <end position="334"/>
    </location>
</feature>
<dbReference type="PANTHER" id="PTHR42024:SF1">
    <property type="entry name" value="AMINO ACID PERMEASE_ SLC12A DOMAIN-CONTAINING PROTEIN"/>
    <property type="match status" value="1"/>
</dbReference>
<dbReference type="EMBL" id="LZYO01000062">
    <property type="protein sequence ID" value="ODH38852.1"/>
    <property type="molecule type" value="Genomic_DNA"/>
</dbReference>
<feature type="transmembrane region" description="Helical" evidence="2">
    <location>
        <begin position="131"/>
        <end position="152"/>
    </location>
</feature>
<dbReference type="VEuPathDB" id="FungiDB:PADG_01075"/>
<keyword evidence="2" id="KW-0472">Membrane</keyword>
<feature type="transmembrane region" description="Helical" evidence="2">
    <location>
        <begin position="217"/>
        <end position="236"/>
    </location>
</feature>
<name>A0A1D2JJJ2_PARBR</name>
<organism evidence="3 4">
    <name type="scientific">Paracoccidioides brasiliensis</name>
    <dbReference type="NCBI Taxonomy" id="121759"/>
    <lineage>
        <taxon>Eukaryota</taxon>
        <taxon>Fungi</taxon>
        <taxon>Dikarya</taxon>
        <taxon>Ascomycota</taxon>
        <taxon>Pezizomycotina</taxon>
        <taxon>Eurotiomycetes</taxon>
        <taxon>Eurotiomycetidae</taxon>
        <taxon>Onygenales</taxon>
        <taxon>Ajellomycetaceae</taxon>
        <taxon>Paracoccidioides</taxon>
    </lineage>
</organism>
<evidence type="ECO:0000313" key="3">
    <source>
        <dbReference type="EMBL" id="ODH38852.1"/>
    </source>
</evidence>
<accession>A0A1D2JJJ2</accession>
<keyword evidence="2" id="KW-1133">Transmembrane helix</keyword>
<feature type="transmembrane region" description="Helical" evidence="2">
    <location>
        <begin position="98"/>
        <end position="119"/>
    </location>
</feature>
<reference evidence="3 4" key="1">
    <citation type="submission" date="2016-06" db="EMBL/GenBank/DDBJ databases">
        <authorList>
            <person name="Kjaerup R.B."/>
            <person name="Dalgaard T.S."/>
            <person name="Juul-Madsen H.R."/>
        </authorList>
    </citation>
    <scope>NUCLEOTIDE SEQUENCE [LARGE SCALE GENOMIC DNA]</scope>
    <source>
        <strain evidence="3 4">Pb300</strain>
    </source>
</reference>
<sequence>MDGSMVPPVSGPPELPYSLRDRKRSIALFWTLFVIDTLAQPLILYFALWYLTDLSPNLVFTISTAALGGVAIAEYFYRFYHLFRKGSVSRPLNARRSWLDFFQINFTTVWLILAVELIVGTVQENPPIRLLAMPLPTVMYYFGIVHLSLDILRARGYQAPFRISSTPKGSVMPTALYVLIEDIVAVDGGGGQKYRRALRDRYLASPYFREMLFEMNCFWAGGSIIFGTITTILIFTTPRDPAYVIGWTLPFVWAAIWTLITIPWVQADLRRERAGWAKNATRNIEPYADTIMGPKPETRFLSTSGRLFSMRPFHKPGPTSRDKKRDENRDESKEMSPPPTEEV</sequence>